<accession>A0A1B7LAX5</accession>
<comment type="caution">
    <text evidence="3">The sequence shown here is derived from an EMBL/GenBank/DDBJ whole genome shotgun (WGS) entry which is preliminary data.</text>
</comment>
<protein>
    <recommendedName>
        <fullName evidence="2">Helix-turn-helix domain-containing protein</fullName>
    </recommendedName>
</protein>
<organism evidence="3 4">
    <name type="scientific">Desulfotomaculum copahuensis</name>
    <dbReference type="NCBI Taxonomy" id="1838280"/>
    <lineage>
        <taxon>Bacteria</taxon>
        <taxon>Bacillati</taxon>
        <taxon>Bacillota</taxon>
        <taxon>Clostridia</taxon>
        <taxon>Eubacteriales</taxon>
        <taxon>Desulfotomaculaceae</taxon>
        <taxon>Desulfotomaculum</taxon>
    </lineage>
</organism>
<dbReference type="EMBL" id="LYVF01000197">
    <property type="protein sequence ID" value="OAT79450.1"/>
    <property type="molecule type" value="Genomic_DNA"/>
</dbReference>
<evidence type="ECO:0000313" key="3">
    <source>
        <dbReference type="EMBL" id="OAT79450.1"/>
    </source>
</evidence>
<keyword evidence="4" id="KW-1185">Reference proteome</keyword>
<name>A0A1B7LAX5_9FIRM</name>
<evidence type="ECO:0000256" key="1">
    <source>
        <dbReference type="SAM" id="MobiDB-lite"/>
    </source>
</evidence>
<dbReference type="STRING" id="1838280.A6M21_01620"/>
<dbReference type="Proteomes" id="UP000078532">
    <property type="component" value="Unassembled WGS sequence"/>
</dbReference>
<evidence type="ECO:0000259" key="2">
    <source>
        <dbReference type="Pfam" id="PF12728"/>
    </source>
</evidence>
<dbReference type="AlphaFoldDB" id="A0A1B7LAX5"/>
<proteinExistence type="predicted"/>
<feature type="region of interest" description="Disordered" evidence="1">
    <location>
        <begin position="15"/>
        <end position="60"/>
    </location>
</feature>
<dbReference type="NCBIfam" id="TIGR01764">
    <property type="entry name" value="excise"/>
    <property type="match status" value="1"/>
</dbReference>
<gene>
    <name evidence="3" type="ORF">A6M21_01620</name>
</gene>
<feature type="domain" description="Helix-turn-helix" evidence="2">
    <location>
        <begin position="115"/>
        <end position="162"/>
    </location>
</feature>
<dbReference type="Pfam" id="PF12728">
    <property type="entry name" value="HTH_17"/>
    <property type="match status" value="1"/>
</dbReference>
<dbReference type="GO" id="GO:0003677">
    <property type="term" value="F:DNA binding"/>
    <property type="evidence" value="ECO:0007669"/>
    <property type="project" value="InterPro"/>
</dbReference>
<sequence length="198" mass="22009">MKIKENFLLLAQLPRGEPRPRSGRCWTKVTTGETAPLAEAKRNREAQSSSPPERADRPSYAPCLGPWGRGYVVKAPSDQYSSQTAGGMATAVEDFILQVFGGKMGVDIMPESKILTVFEVAQILRISRTHAYHLVKQGVIPSIKIGRSVRVYEKAFIEWLEKSSYQSDIISLSEPQERGKPWPSGIREISSKKVMSGM</sequence>
<reference evidence="3 4" key="1">
    <citation type="submission" date="2016-04" db="EMBL/GenBank/DDBJ databases">
        <authorList>
            <person name="Evans L.H."/>
            <person name="Alamgir A."/>
            <person name="Owens N."/>
            <person name="Weber N.D."/>
            <person name="Virtaneva K."/>
            <person name="Barbian K."/>
            <person name="Babar A."/>
            <person name="Rosenke K."/>
        </authorList>
    </citation>
    <scope>NUCLEOTIDE SEQUENCE [LARGE SCALE GENOMIC DNA]</scope>
    <source>
        <strain evidence="3 4">LMa1</strain>
    </source>
</reference>
<dbReference type="InterPro" id="IPR041657">
    <property type="entry name" value="HTH_17"/>
</dbReference>
<evidence type="ECO:0000313" key="4">
    <source>
        <dbReference type="Proteomes" id="UP000078532"/>
    </source>
</evidence>
<dbReference type="InterPro" id="IPR010093">
    <property type="entry name" value="SinI_DNA-bd"/>
</dbReference>